<reference evidence="9 10" key="1">
    <citation type="journal article" date="2016" name="Nat. Commun.">
        <title>Thousands of microbial genomes shed light on interconnected biogeochemical processes in an aquifer system.</title>
        <authorList>
            <person name="Anantharaman K."/>
            <person name="Brown C.T."/>
            <person name="Hug L.A."/>
            <person name="Sharon I."/>
            <person name="Castelle C.J."/>
            <person name="Probst A.J."/>
            <person name="Thomas B.C."/>
            <person name="Singh A."/>
            <person name="Wilkins M.J."/>
            <person name="Karaoz U."/>
            <person name="Brodie E.L."/>
            <person name="Williams K.H."/>
            <person name="Hubbard S.S."/>
            <person name="Banfield J.F."/>
        </authorList>
    </citation>
    <scope>NUCLEOTIDE SEQUENCE [LARGE SCALE GENOMIC DNA]</scope>
</reference>
<dbReference type="PIRSF" id="PIRSF005572">
    <property type="entry name" value="NifS"/>
    <property type="match status" value="1"/>
</dbReference>
<evidence type="ECO:0000256" key="5">
    <source>
        <dbReference type="ARBA" id="ARBA00023004"/>
    </source>
</evidence>
<evidence type="ECO:0000256" key="2">
    <source>
        <dbReference type="ARBA" id="ARBA00006490"/>
    </source>
</evidence>
<dbReference type="AlphaFoldDB" id="A0A1F6H381"/>
<dbReference type="Gene3D" id="3.40.640.10">
    <property type="entry name" value="Type I PLP-dependent aspartate aminotransferase-like (Major domain)"/>
    <property type="match status" value="1"/>
</dbReference>
<dbReference type="InterPro" id="IPR015421">
    <property type="entry name" value="PyrdxlP-dep_Trfase_major"/>
</dbReference>
<dbReference type="InterPro" id="IPR015424">
    <property type="entry name" value="PyrdxlP-dep_Trfase"/>
</dbReference>
<name>A0A1F6H381_9PROT</name>
<evidence type="ECO:0000259" key="8">
    <source>
        <dbReference type="Pfam" id="PF00266"/>
    </source>
</evidence>
<comment type="similarity">
    <text evidence="2">Belongs to the class-V pyridoxal-phosphate-dependent aminotransferase family. NifS/IscS subfamily.</text>
</comment>
<dbReference type="InterPro" id="IPR016454">
    <property type="entry name" value="Cysteine_dSase"/>
</dbReference>
<organism evidence="9 10">
    <name type="scientific">Candidatus Lambdaproteobacteria bacterium RIFOXYD2_FULL_56_26</name>
    <dbReference type="NCBI Taxonomy" id="1817773"/>
    <lineage>
        <taxon>Bacteria</taxon>
        <taxon>Pseudomonadati</taxon>
        <taxon>Pseudomonadota</taxon>
        <taxon>Candidatus Lambdaproteobacteria</taxon>
    </lineage>
</organism>
<gene>
    <name evidence="9" type="ORF">A2557_07585</name>
</gene>
<dbReference type="InterPro" id="IPR020578">
    <property type="entry name" value="Aminotrans_V_PyrdxlP_BS"/>
</dbReference>
<dbReference type="PROSITE" id="PS00595">
    <property type="entry name" value="AA_TRANSFER_CLASS_5"/>
    <property type="match status" value="1"/>
</dbReference>
<proteinExistence type="inferred from homology"/>
<evidence type="ECO:0000313" key="10">
    <source>
        <dbReference type="Proteomes" id="UP000177583"/>
    </source>
</evidence>
<dbReference type="Proteomes" id="UP000177583">
    <property type="component" value="Unassembled WGS sequence"/>
</dbReference>
<evidence type="ECO:0000256" key="7">
    <source>
        <dbReference type="RuleBase" id="RU004504"/>
    </source>
</evidence>
<evidence type="ECO:0000256" key="3">
    <source>
        <dbReference type="ARBA" id="ARBA00022723"/>
    </source>
</evidence>
<dbReference type="InterPro" id="IPR000192">
    <property type="entry name" value="Aminotrans_V_dom"/>
</dbReference>
<keyword evidence="4" id="KW-0663">Pyridoxal phosphate</keyword>
<dbReference type="EMBL" id="MFNF01000001">
    <property type="protein sequence ID" value="OGH04839.1"/>
    <property type="molecule type" value="Genomic_DNA"/>
</dbReference>
<evidence type="ECO:0000256" key="4">
    <source>
        <dbReference type="ARBA" id="ARBA00022898"/>
    </source>
</evidence>
<accession>A0A1F6H381</accession>
<dbReference type="InterPro" id="IPR015422">
    <property type="entry name" value="PyrdxlP-dep_Trfase_small"/>
</dbReference>
<dbReference type="PANTHER" id="PTHR11601:SF50">
    <property type="entry name" value="CYSTEINE DESULFURASE ISCS 2-RELATED"/>
    <property type="match status" value="1"/>
</dbReference>
<keyword evidence="6" id="KW-0411">Iron-sulfur</keyword>
<feature type="domain" description="Aminotransferase class V" evidence="8">
    <location>
        <begin position="3"/>
        <end position="355"/>
    </location>
</feature>
<protein>
    <recommendedName>
        <fullName evidence="8">Aminotransferase class V domain-containing protein</fullName>
    </recommendedName>
</protein>
<evidence type="ECO:0000256" key="1">
    <source>
        <dbReference type="ARBA" id="ARBA00001933"/>
    </source>
</evidence>
<comment type="cofactor">
    <cofactor evidence="1 7">
        <name>pyridoxal 5'-phosphate</name>
        <dbReference type="ChEBI" id="CHEBI:597326"/>
    </cofactor>
</comment>
<dbReference type="PANTHER" id="PTHR11601">
    <property type="entry name" value="CYSTEINE DESULFURYLASE FAMILY MEMBER"/>
    <property type="match status" value="1"/>
</dbReference>
<dbReference type="GO" id="GO:0051536">
    <property type="term" value="F:iron-sulfur cluster binding"/>
    <property type="evidence" value="ECO:0007669"/>
    <property type="project" value="UniProtKB-KW"/>
</dbReference>
<evidence type="ECO:0000256" key="6">
    <source>
        <dbReference type="ARBA" id="ARBA00023014"/>
    </source>
</evidence>
<keyword evidence="5" id="KW-0408">Iron</keyword>
<dbReference type="GO" id="GO:0046872">
    <property type="term" value="F:metal ion binding"/>
    <property type="evidence" value="ECO:0007669"/>
    <property type="project" value="UniProtKB-KW"/>
</dbReference>
<dbReference type="Gene3D" id="1.10.260.50">
    <property type="match status" value="1"/>
</dbReference>
<comment type="caution">
    <text evidence="9">The sequence shown here is derived from an EMBL/GenBank/DDBJ whole genome shotgun (WGS) entry which is preliminary data.</text>
</comment>
<sequence length="391" mass="42340">MLYLDAAASTRPHPDLLARLAGYAQLPHANPSSVHPWGMTQKKELDWARRDLARLFSVPLEGIVFCGSGTEADNLAIKGTLVRGAKNLGRFLTSPLEHKAVTECAAWYQDRGGPVDWVRIHPKTGQVDPEDLKAKLTAETRLVSIGQVNGETGTTQDLKALGQLIKAQNPKTLFHSDGVQGLGKLKPELGLWGVDLYSVSGHKVHGVWGGAALVLTRPLLLEPLLHGGGQEGGLRSGTENVPACLGLSWAADWAEAHRQDHWQAVQAWGDRFWLTAKGLMPSLRRLETGFQVPHILSLQVPGLLGEVWLHHLAARGILASQGSACQARSKKLSLALKALGLTDEEIRGTIRLSLSPLELTQEPEPAAQQLVQAAQAALGKVDRFVQTTFQL</sequence>
<evidence type="ECO:0000313" key="9">
    <source>
        <dbReference type="EMBL" id="OGH04839.1"/>
    </source>
</evidence>
<dbReference type="Gene3D" id="3.90.1150.10">
    <property type="entry name" value="Aspartate Aminotransferase, domain 1"/>
    <property type="match status" value="1"/>
</dbReference>
<keyword evidence="3" id="KW-0479">Metal-binding</keyword>
<dbReference type="SUPFAM" id="SSF53383">
    <property type="entry name" value="PLP-dependent transferases"/>
    <property type="match status" value="1"/>
</dbReference>
<dbReference type="Pfam" id="PF00266">
    <property type="entry name" value="Aminotran_5"/>
    <property type="match status" value="1"/>
</dbReference>